<dbReference type="Pfam" id="PF07735">
    <property type="entry name" value="FBA_2"/>
    <property type="match status" value="1"/>
</dbReference>
<dbReference type="InParanoid" id="G0NS56"/>
<dbReference type="OrthoDB" id="5909081at2759"/>
<name>G0NS56_CAEBE</name>
<keyword evidence="3" id="KW-1185">Reference proteome</keyword>
<dbReference type="InterPro" id="IPR053222">
    <property type="entry name" value="Zygotic_Embryogenesis-Asso"/>
</dbReference>
<dbReference type="InterPro" id="IPR012885">
    <property type="entry name" value="F-box_Sdz-33"/>
</dbReference>
<organism evidence="3">
    <name type="scientific">Caenorhabditis brenneri</name>
    <name type="common">Nematode worm</name>
    <dbReference type="NCBI Taxonomy" id="135651"/>
    <lineage>
        <taxon>Eukaryota</taxon>
        <taxon>Metazoa</taxon>
        <taxon>Ecdysozoa</taxon>
        <taxon>Nematoda</taxon>
        <taxon>Chromadorea</taxon>
        <taxon>Rhabditida</taxon>
        <taxon>Rhabditina</taxon>
        <taxon>Rhabditomorpha</taxon>
        <taxon>Rhabditoidea</taxon>
        <taxon>Rhabditidae</taxon>
        <taxon>Peloderinae</taxon>
        <taxon>Caenorhabditis</taxon>
    </lineage>
</organism>
<dbReference type="OMA" id="AIRIHTH"/>
<gene>
    <name evidence="2" type="ORF">CAEBREN_07645</name>
</gene>
<dbReference type="PANTHER" id="PTHR22899">
    <property type="entry name" value="CYCLIN-RELATED F-BOX FAMILY"/>
    <property type="match status" value="1"/>
</dbReference>
<accession>G0NS56</accession>
<protein>
    <recommendedName>
        <fullName evidence="1">Sdz-33 F-box domain-containing protein</fullName>
    </recommendedName>
</protein>
<evidence type="ECO:0000313" key="2">
    <source>
        <dbReference type="EMBL" id="EGT36679.1"/>
    </source>
</evidence>
<sequence length="230" mass="26863">MDRDDLEWSNEKDFGMEEWLDHIETVFDCRQIDSVSSRQNAFRFDIDYIKETFGNTDHLSVKHSGSFDYNESILKKFLPTEWLHIEANAFSDSKIPSRILIQNFESLEIKYQSVGLKCVSLDDLLMINSAAIRIHTHQAPLSMLNKFVKLWKQGANPRMKSFRIMYHNGSVTDINVILNGIKCNEVQQERRPNMLANKAFDTYRMDGTKATIQFVVYDYFERMTVLQIVA</sequence>
<proteinExistence type="predicted"/>
<evidence type="ECO:0000259" key="1">
    <source>
        <dbReference type="Pfam" id="PF07735"/>
    </source>
</evidence>
<dbReference type="AlphaFoldDB" id="G0NS56"/>
<dbReference type="EMBL" id="GL379936">
    <property type="protein sequence ID" value="EGT36679.1"/>
    <property type="molecule type" value="Genomic_DNA"/>
</dbReference>
<evidence type="ECO:0000313" key="3">
    <source>
        <dbReference type="Proteomes" id="UP000008068"/>
    </source>
</evidence>
<reference evidence="3" key="1">
    <citation type="submission" date="2011-07" db="EMBL/GenBank/DDBJ databases">
        <authorList>
            <consortium name="Caenorhabditis brenneri Sequencing and Analysis Consortium"/>
            <person name="Wilson R.K."/>
        </authorList>
    </citation>
    <scope>NUCLEOTIDE SEQUENCE [LARGE SCALE GENOMIC DNA]</scope>
    <source>
        <strain evidence="3">PB2801</strain>
    </source>
</reference>
<feature type="domain" description="Sdz-33 F-box" evidence="1">
    <location>
        <begin position="96"/>
        <end position="164"/>
    </location>
</feature>
<dbReference type="Proteomes" id="UP000008068">
    <property type="component" value="Unassembled WGS sequence"/>
</dbReference>
<dbReference type="STRING" id="135651.G0NS56"/>
<dbReference type="HOGENOM" id="CLU_028840_1_2_1"/>